<reference evidence="3 4" key="1">
    <citation type="submission" date="2018-07" db="EMBL/GenBank/DDBJ databases">
        <title>Mechanisms of high-level aminoglycoside resistance among Gram-negative pathogens in Brazil.</title>
        <authorList>
            <person name="Ballaben A.S."/>
            <person name="Darini A.L.C."/>
            <person name="Doi Y."/>
        </authorList>
    </citation>
    <scope>NUCLEOTIDE SEQUENCE [LARGE SCALE GENOMIC DNA]</scope>
    <source>
        <strain evidence="3 4">B2-305</strain>
    </source>
</reference>
<keyword evidence="3" id="KW-0238">DNA-binding</keyword>
<evidence type="ECO:0000313" key="4">
    <source>
        <dbReference type="Proteomes" id="UP000253594"/>
    </source>
</evidence>
<sequence length="43" mass="4531">MKLLIVEDEPRIGQYLRQGLAEAGFAVDLSDDGNAGEQLALGG</sequence>
<dbReference type="EMBL" id="QORE01004039">
    <property type="protein sequence ID" value="RCI64736.1"/>
    <property type="molecule type" value="Genomic_DNA"/>
</dbReference>
<proteinExistence type="predicted"/>
<feature type="domain" description="Response regulatory" evidence="2">
    <location>
        <begin position="2"/>
        <end position="43"/>
    </location>
</feature>
<dbReference type="GO" id="GO:0000160">
    <property type="term" value="P:phosphorelay signal transduction system"/>
    <property type="evidence" value="ECO:0007669"/>
    <property type="project" value="InterPro"/>
</dbReference>
<comment type="caution">
    <text evidence="3">The sequence shown here is derived from an EMBL/GenBank/DDBJ whole genome shotgun (WGS) entry which is preliminary data.</text>
</comment>
<evidence type="ECO:0000259" key="2">
    <source>
        <dbReference type="PROSITE" id="PS50110"/>
    </source>
</evidence>
<comment type="caution">
    <text evidence="1">Lacks conserved residue(s) required for the propagation of feature annotation.</text>
</comment>
<protein>
    <submittedName>
        <fullName evidence="3">DNA-binding response regulator</fullName>
    </submittedName>
</protein>
<name>A0A367LTL2_PSEAI</name>
<dbReference type="PROSITE" id="PS50110">
    <property type="entry name" value="RESPONSE_REGULATORY"/>
    <property type="match status" value="1"/>
</dbReference>
<evidence type="ECO:0000256" key="1">
    <source>
        <dbReference type="PROSITE-ProRule" id="PRU00169"/>
    </source>
</evidence>
<feature type="non-terminal residue" evidence="3">
    <location>
        <position position="43"/>
    </location>
</feature>
<gene>
    <name evidence="3" type="ORF">DT376_44710</name>
</gene>
<dbReference type="InterPro" id="IPR001789">
    <property type="entry name" value="Sig_transdc_resp-reg_receiver"/>
</dbReference>
<dbReference type="GO" id="GO:0003677">
    <property type="term" value="F:DNA binding"/>
    <property type="evidence" value="ECO:0007669"/>
    <property type="project" value="UniProtKB-KW"/>
</dbReference>
<dbReference type="Proteomes" id="UP000253594">
    <property type="component" value="Unassembled WGS sequence"/>
</dbReference>
<dbReference type="InterPro" id="IPR011006">
    <property type="entry name" value="CheY-like_superfamily"/>
</dbReference>
<dbReference type="Gene3D" id="3.40.50.2300">
    <property type="match status" value="1"/>
</dbReference>
<dbReference type="AlphaFoldDB" id="A0A367LTL2"/>
<organism evidence="3 4">
    <name type="scientific">Pseudomonas aeruginosa</name>
    <dbReference type="NCBI Taxonomy" id="287"/>
    <lineage>
        <taxon>Bacteria</taxon>
        <taxon>Pseudomonadati</taxon>
        <taxon>Pseudomonadota</taxon>
        <taxon>Gammaproteobacteria</taxon>
        <taxon>Pseudomonadales</taxon>
        <taxon>Pseudomonadaceae</taxon>
        <taxon>Pseudomonas</taxon>
    </lineage>
</organism>
<dbReference type="SUPFAM" id="SSF52172">
    <property type="entry name" value="CheY-like"/>
    <property type="match status" value="1"/>
</dbReference>
<accession>A0A367LTL2</accession>
<evidence type="ECO:0000313" key="3">
    <source>
        <dbReference type="EMBL" id="RCI64736.1"/>
    </source>
</evidence>